<dbReference type="RefSeq" id="WP_052437691.1">
    <property type="nucleotide sequence ID" value="NZ_BCSU01000004.1"/>
</dbReference>
<dbReference type="Pfam" id="PF01381">
    <property type="entry name" value="HTH_3"/>
    <property type="match status" value="1"/>
</dbReference>
<dbReference type="InterPro" id="IPR010982">
    <property type="entry name" value="Lambda_DNA-bd_dom_sf"/>
</dbReference>
<dbReference type="CDD" id="cd00093">
    <property type="entry name" value="HTH_XRE"/>
    <property type="match status" value="1"/>
</dbReference>
<dbReference type="EMBL" id="CP005286">
    <property type="protein sequence ID" value="AJE32344.1"/>
    <property type="molecule type" value="Genomic_DNA"/>
</dbReference>
<dbReference type="GO" id="GO:0005829">
    <property type="term" value="C:cytosol"/>
    <property type="evidence" value="ECO:0007669"/>
    <property type="project" value="TreeGrafter"/>
</dbReference>
<dbReference type="HOGENOM" id="CLU_121343_1_0_11"/>
<dbReference type="AlphaFoldDB" id="A0A0B5D9G4"/>
<dbReference type="KEGG" id="chm:B842_02455"/>
<keyword evidence="1" id="KW-0238">DNA-binding</keyword>
<sequence>MAQEQDWNGWPSFGLSLGRNLRRLRKARRLTQDDLAELTGLTRNTISNIERNLGNADTPGDPRLSTVYRLARALDVPPAVLLPAGGEMVADICPADAYGITLRWPADTVLEPFRAEYVDHGTGPRYESVVVDEAREVRQSRRKRGTRAARGKGTPAVEGGGQGGDDGGDSVTE</sequence>
<dbReference type="GO" id="GO:0003677">
    <property type="term" value="F:DNA binding"/>
    <property type="evidence" value="ECO:0007669"/>
    <property type="project" value="UniProtKB-KW"/>
</dbReference>
<keyword evidence="5" id="KW-1185">Reference proteome</keyword>
<accession>A0A0B5D9G4</accession>
<dbReference type="InterPro" id="IPR050807">
    <property type="entry name" value="TransReg_Diox_bact_type"/>
</dbReference>
<dbReference type="InterPro" id="IPR001387">
    <property type="entry name" value="Cro/C1-type_HTH"/>
</dbReference>
<dbReference type="GO" id="GO:0003700">
    <property type="term" value="F:DNA-binding transcription factor activity"/>
    <property type="evidence" value="ECO:0007669"/>
    <property type="project" value="TreeGrafter"/>
</dbReference>
<name>A0A0B5D9G4_9CORY</name>
<protein>
    <submittedName>
        <fullName evidence="4">HTH-type transcriptional regulator</fullName>
    </submittedName>
</protein>
<gene>
    <name evidence="4" type="ORF">B842_02455</name>
</gene>
<evidence type="ECO:0000313" key="5">
    <source>
        <dbReference type="Proteomes" id="UP000031524"/>
    </source>
</evidence>
<evidence type="ECO:0000259" key="3">
    <source>
        <dbReference type="PROSITE" id="PS50943"/>
    </source>
</evidence>
<reference evidence="4 5" key="1">
    <citation type="submission" date="2013-04" db="EMBL/GenBank/DDBJ databases">
        <title>Complete genome sequence of Corynebacterium humireducens DSM 45392(T), isolated from a wastewater-fed microbial fuel cell.</title>
        <authorList>
            <person name="Ruckert C."/>
            <person name="Albersmeier A."/>
            <person name="Kalinowski J."/>
        </authorList>
    </citation>
    <scope>NUCLEOTIDE SEQUENCE [LARGE SCALE GENOMIC DNA]</scope>
    <source>
        <strain evidence="5">MFC-5</strain>
    </source>
</reference>
<evidence type="ECO:0000313" key="4">
    <source>
        <dbReference type="EMBL" id="AJE32344.1"/>
    </source>
</evidence>
<dbReference type="PANTHER" id="PTHR46797">
    <property type="entry name" value="HTH-TYPE TRANSCRIPTIONAL REGULATOR"/>
    <property type="match status" value="1"/>
</dbReference>
<feature type="domain" description="HTH cro/C1-type" evidence="3">
    <location>
        <begin position="21"/>
        <end position="81"/>
    </location>
</feature>
<feature type="compositionally biased region" description="Basic residues" evidence="2">
    <location>
        <begin position="140"/>
        <end position="150"/>
    </location>
</feature>
<dbReference type="PANTHER" id="PTHR46797:SF1">
    <property type="entry name" value="METHYLPHOSPHONATE SYNTHASE"/>
    <property type="match status" value="1"/>
</dbReference>
<dbReference type="PROSITE" id="PS50943">
    <property type="entry name" value="HTH_CROC1"/>
    <property type="match status" value="1"/>
</dbReference>
<feature type="region of interest" description="Disordered" evidence="2">
    <location>
        <begin position="135"/>
        <end position="173"/>
    </location>
</feature>
<dbReference type="STRING" id="1223515.B842_02455"/>
<evidence type="ECO:0000256" key="1">
    <source>
        <dbReference type="ARBA" id="ARBA00023125"/>
    </source>
</evidence>
<dbReference type="Gene3D" id="1.10.260.40">
    <property type="entry name" value="lambda repressor-like DNA-binding domains"/>
    <property type="match status" value="1"/>
</dbReference>
<proteinExistence type="predicted"/>
<evidence type="ECO:0000256" key="2">
    <source>
        <dbReference type="SAM" id="MobiDB-lite"/>
    </source>
</evidence>
<dbReference type="SMART" id="SM00530">
    <property type="entry name" value="HTH_XRE"/>
    <property type="match status" value="1"/>
</dbReference>
<dbReference type="SUPFAM" id="SSF47413">
    <property type="entry name" value="lambda repressor-like DNA-binding domains"/>
    <property type="match status" value="1"/>
</dbReference>
<organism evidence="4 5">
    <name type="scientific">Corynebacterium humireducens NBRC 106098 = DSM 45392</name>
    <dbReference type="NCBI Taxonomy" id="1223515"/>
    <lineage>
        <taxon>Bacteria</taxon>
        <taxon>Bacillati</taxon>
        <taxon>Actinomycetota</taxon>
        <taxon>Actinomycetes</taxon>
        <taxon>Mycobacteriales</taxon>
        <taxon>Corynebacteriaceae</taxon>
        <taxon>Corynebacterium</taxon>
    </lineage>
</organism>
<dbReference type="Proteomes" id="UP000031524">
    <property type="component" value="Chromosome"/>
</dbReference>
<dbReference type="OrthoDB" id="4559617at2"/>